<evidence type="ECO:0000313" key="2">
    <source>
        <dbReference type="EMBL" id="MFD1365154.1"/>
    </source>
</evidence>
<keyword evidence="1" id="KW-0812">Transmembrane</keyword>
<dbReference type="Gene3D" id="1.25.40.10">
    <property type="entry name" value="Tetratricopeptide repeat domain"/>
    <property type="match status" value="1"/>
</dbReference>
<organism evidence="2 3">
    <name type="scientific">Actinoplanes sichuanensis</name>
    <dbReference type="NCBI Taxonomy" id="512349"/>
    <lineage>
        <taxon>Bacteria</taxon>
        <taxon>Bacillati</taxon>
        <taxon>Actinomycetota</taxon>
        <taxon>Actinomycetes</taxon>
        <taxon>Micromonosporales</taxon>
        <taxon>Micromonosporaceae</taxon>
        <taxon>Actinoplanes</taxon>
    </lineage>
</organism>
<name>A0ABW4A381_9ACTN</name>
<dbReference type="InterPro" id="IPR011990">
    <property type="entry name" value="TPR-like_helical_dom_sf"/>
</dbReference>
<evidence type="ECO:0000313" key="3">
    <source>
        <dbReference type="Proteomes" id="UP001597183"/>
    </source>
</evidence>
<evidence type="ECO:0008006" key="4">
    <source>
        <dbReference type="Google" id="ProtNLM"/>
    </source>
</evidence>
<comment type="caution">
    <text evidence="2">The sequence shown here is derived from an EMBL/GenBank/DDBJ whole genome shotgun (WGS) entry which is preliminary data.</text>
</comment>
<feature type="transmembrane region" description="Helical" evidence="1">
    <location>
        <begin position="202"/>
        <end position="220"/>
    </location>
</feature>
<keyword evidence="3" id="KW-1185">Reference proteome</keyword>
<evidence type="ECO:0000256" key="1">
    <source>
        <dbReference type="SAM" id="Phobius"/>
    </source>
</evidence>
<gene>
    <name evidence="2" type="ORF">ACFQ5G_07340</name>
</gene>
<feature type="transmembrane region" description="Helical" evidence="1">
    <location>
        <begin position="263"/>
        <end position="283"/>
    </location>
</feature>
<dbReference type="EMBL" id="JBHTMK010000008">
    <property type="protein sequence ID" value="MFD1365154.1"/>
    <property type="molecule type" value="Genomic_DNA"/>
</dbReference>
<reference evidence="3" key="1">
    <citation type="journal article" date="2019" name="Int. J. Syst. Evol. Microbiol.">
        <title>The Global Catalogue of Microorganisms (GCM) 10K type strain sequencing project: providing services to taxonomists for standard genome sequencing and annotation.</title>
        <authorList>
            <consortium name="The Broad Institute Genomics Platform"/>
            <consortium name="The Broad Institute Genome Sequencing Center for Infectious Disease"/>
            <person name="Wu L."/>
            <person name="Ma J."/>
        </authorList>
    </citation>
    <scope>NUCLEOTIDE SEQUENCE [LARGE SCALE GENOMIC DNA]</scope>
    <source>
        <strain evidence="3">CCM 7526</strain>
    </source>
</reference>
<feature type="transmembrane region" description="Helical" evidence="1">
    <location>
        <begin position="226"/>
        <end position="243"/>
    </location>
</feature>
<sequence>MPSPSEGPRLLSLAATIAHRTVLAIERGEGGTSTDGAFVVQVIAFVRHGADLGVLDEILIATRDRLTRPGRGHADRIRSILDWIELIYPVLLAGHPVPARLDALPAAPDPGPEADAARREALGEAAFRQMAAAQRRGDGDQELAWQRLAHENGHPLAVAVSVRRRPMVDLSVRGRDPRIAALLNGSGVAAGYLYLGRWKRAVVALVATTLVLWFAAAHSASQSPGFWVTVAVLGVGATTFDAWRLARPPHAAAVRGRLPRRPLATAATLALLIVAGFVGYQAAGRSALADARAAHAAGDCPAALAEYASVQARYELTLTSVTADARADQRECRDLLAAEAYSEPEDFDAQLSRYPNGLLLARARAGRAEAYLQRGRTFHTMADDQTDGARAAELRRKAVADLQEVLTDHPGTAQAAAVPSDLETAYASVIAKAQGQPCRVLDELTYLGTVSLPEAKAGAARARAAHPDALYDCGLKEIAAGEYDAAIGHLDSFITDYPRDARVGQARQKRIAAEVAKITAGETGDIAPLERTGSGPSGTAIVEVVNDSPYALEILYSGPVADRLTIPACASCQVRTTTPLLGGYFGTTCGGTGVPARTVRLKPGSYQVVVQTSASGGPRPYSGSWKLSGGARYDNCYYASRTFG</sequence>
<accession>A0ABW4A381</accession>
<dbReference type="RefSeq" id="WP_317795392.1">
    <property type="nucleotide sequence ID" value="NZ_AP028461.1"/>
</dbReference>
<dbReference type="Proteomes" id="UP001597183">
    <property type="component" value="Unassembled WGS sequence"/>
</dbReference>
<proteinExistence type="predicted"/>
<keyword evidence="1" id="KW-0472">Membrane</keyword>
<protein>
    <recommendedName>
        <fullName evidence="4">Tetratricopeptide repeat protein</fullName>
    </recommendedName>
</protein>
<feature type="transmembrane region" description="Helical" evidence="1">
    <location>
        <begin position="179"/>
        <end position="195"/>
    </location>
</feature>
<keyword evidence="1" id="KW-1133">Transmembrane helix</keyword>